<feature type="region of interest" description="Disordered" evidence="1">
    <location>
        <begin position="85"/>
        <end position="106"/>
    </location>
</feature>
<dbReference type="Proteomes" id="UP000651452">
    <property type="component" value="Unassembled WGS sequence"/>
</dbReference>
<evidence type="ECO:0000313" key="2">
    <source>
        <dbReference type="EMBL" id="KAF9698160.1"/>
    </source>
</evidence>
<evidence type="ECO:0000256" key="1">
    <source>
        <dbReference type="SAM" id="MobiDB-lite"/>
    </source>
</evidence>
<evidence type="ECO:0000313" key="3">
    <source>
        <dbReference type="Proteomes" id="UP000651452"/>
    </source>
</evidence>
<feature type="region of interest" description="Disordered" evidence="1">
    <location>
        <begin position="1"/>
        <end position="72"/>
    </location>
</feature>
<feature type="compositionally biased region" description="Polar residues" evidence="1">
    <location>
        <begin position="1"/>
        <end position="13"/>
    </location>
</feature>
<accession>A0A8H7J4U7</accession>
<dbReference type="OrthoDB" id="3769170at2759"/>
<proteinExistence type="predicted"/>
<sequence length="293" mass="32150">MSISQTQTVATVASQSPSPPQLPELPFQVAGPPSAQPPQLPQLPFSIRRSNAVRHSTATTQPSETPPPPSTQANIEYAAILGEAANNNRHRRQPPVRNFSLPTYHPKQLQPRTMTRYYATALTSTDKAALARGDENHNLKSWTPKDMILYEELRKSLVSNKLYIGPEKKVCIVPVIIVTRGQNEGTHVRQLSHGASNLRSSSVPSISPSAPVVRNNVQRRVVSDGSCSMSQRPTLQGLSSSGTRVRSPLAKEGGSYMCNGEVTFDGFLAPHRSGRDEAHRRVRDVKLKKAERL</sequence>
<organism evidence="2 3">
    <name type="scientific">Ascochyta lentis</name>
    <dbReference type="NCBI Taxonomy" id="205686"/>
    <lineage>
        <taxon>Eukaryota</taxon>
        <taxon>Fungi</taxon>
        <taxon>Dikarya</taxon>
        <taxon>Ascomycota</taxon>
        <taxon>Pezizomycotina</taxon>
        <taxon>Dothideomycetes</taxon>
        <taxon>Pleosporomycetidae</taxon>
        <taxon>Pleosporales</taxon>
        <taxon>Pleosporineae</taxon>
        <taxon>Didymellaceae</taxon>
        <taxon>Ascochyta</taxon>
    </lineage>
</organism>
<gene>
    <name evidence="2" type="ORF">EKO04_003460</name>
</gene>
<name>A0A8H7J4U7_9PLEO</name>
<comment type="caution">
    <text evidence="2">The sequence shown here is derived from an EMBL/GenBank/DDBJ whole genome shotgun (WGS) entry which is preliminary data.</text>
</comment>
<keyword evidence="3" id="KW-1185">Reference proteome</keyword>
<reference evidence="2" key="1">
    <citation type="submission" date="2018-12" db="EMBL/GenBank/DDBJ databases">
        <authorList>
            <person name="Syme R.A."/>
            <person name="Farfan-Caceres L."/>
            <person name="Lichtenzveig J."/>
        </authorList>
    </citation>
    <scope>NUCLEOTIDE SEQUENCE</scope>
    <source>
        <strain evidence="2">Al4</strain>
    </source>
</reference>
<protein>
    <submittedName>
        <fullName evidence="2">Uncharacterized protein</fullName>
    </submittedName>
</protein>
<feature type="region of interest" description="Disordered" evidence="1">
    <location>
        <begin position="223"/>
        <end position="246"/>
    </location>
</feature>
<feature type="compositionally biased region" description="Polar residues" evidence="1">
    <location>
        <begin position="225"/>
        <end position="244"/>
    </location>
</feature>
<dbReference type="AlphaFoldDB" id="A0A8H7J4U7"/>
<dbReference type="EMBL" id="RZGK01000006">
    <property type="protein sequence ID" value="KAF9698160.1"/>
    <property type="molecule type" value="Genomic_DNA"/>
</dbReference>
<reference evidence="2" key="2">
    <citation type="submission" date="2020-09" db="EMBL/GenBank/DDBJ databases">
        <title>Reference genome assembly for Australian Ascochyta lentis isolate Al4.</title>
        <authorList>
            <person name="Lee R.C."/>
            <person name="Farfan-Caceres L.M."/>
            <person name="Debler J.W."/>
            <person name="Williams A.H."/>
            <person name="Henares B.M."/>
        </authorList>
    </citation>
    <scope>NUCLEOTIDE SEQUENCE</scope>
    <source>
        <strain evidence="2">Al4</strain>
    </source>
</reference>